<evidence type="ECO:0000259" key="1">
    <source>
        <dbReference type="PROSITE" id="PS51670"/>
    </source>
</evidence>
<dbReference type="EMBL" id="CAJNIZ010044149">
    <property type="protein sequence ID" value="CAE7679882.1"/>
    <property type="molecule type" value="Genomic_DNA"/>
</dbReference>
<sequence length="54" mass="6124">MRRQCRRSCNLCAPGRPGEGRQECRGLNQPCWINAQCCSARCAVNTYHCRPVGR</sequence>
<keyword evidence="3" id="KW-1185">Reference proteome</keyword>
<name>A0A812WN24_SYMPI</name>
<comment type="caution">
    <text evidence="2">The sequence shown here is derived from an EMBL/GenBank/DDBJ whole genome shotgun (WGS) entry which is preliminary data.</text>
</comment>
<evidence type="ECO:0000313" key="2">
    <source>
        <dbReference type="EMBL" id="CAE7679882.1"/>
    </source>
</evidence>
<accession>A0A812WN24</accession>
<dbReference type="OrthoDB" id="10522197at2759"/>
<protein>
    <recommendedName>
        <fullName evidence="1">ShKT domain-containing protein</fullName>
    </recommendedName>
</protein>
<feature type="domain" description="ShKT" evidence="1">
    <location>
        <begin position="1"/>
        <end position="12"/>
    </location>
</feature>
<evidence type="ECO:0000313" key="3">
    <source>
        <dbReference type="Proteomes" id="UP000649617"/>
    </source>
</evidence>
<dbReference type="AlphaFoldDB" id="A0A812WN24"/>
<gene>
    <name evidence="2" type="ORF">SPIL2461_LOCUS18912</name>
</gene>
<dbReference type="PROSITE" id="PS51670">
    <property type="entry name" value="SHKT"/>
    <property type="match status" value="1"/>
</dbReference>
<dbReference type="Proteomes" id="UP000649617">
    <property type="component" value="Unassembled WGS sequence"/>
</dbReference>
<dbReference type="InterPro" id="IPR003582">
    <property type="entry name" value="ShKT_dom"/>
</dbReference>
<proteinExistence type="predicted"/>
<organism evidence="2 3">
    <name type="scientific">Symbiodinium pilosum</name>
    <name type="common">Dinoflagellate</name>
    <dbReference type="NCBI Taxonomy" id="2952"/>
    <lineage>
        <taxon>Eukaryota</taxon>
        <taxon>Sar</taxon>
        <taxon>Alveolata</taxon>
        <taxon>Dinophyceae</taxon>
        <taxon>Suessiales</taxon>
        <taxon>Symbiodiniaceae</taxon>
        <taxon>Symbiodinium</taxon>
    </lineage>
</organism>
<reference evidence="2" key="1">
    <citation type="submission" date="2021-02" db="EMBL/GenBank/DDBJ databases">
        <authorList>
            <person name="Dougan E. K."/>
            <person name="Rhodes N."/>
            <person name="Thang M."/>
            <person name="Chan C."/>
        </authorList>
    </citation>
    <scope>NUCLEOTIDE SEQUENCE</scope>
</reference>